<protein>
    <recommendedName>
        <fullName evidence="3">Haloacid dehalogenase-like hydrolase</fullName>
    </recommendedName>
</protein>
<name>A0A9P4JIH8_9PLEO</name>
<evidence type="ECO:0008006" key="3">
    <source>
        <dbReference type="Google" id="ProtNLM"/>
    </source>
</evidence>
<evidence type="ECO:0000313" key="2">
    <source>
        <dbReference type="Proteomes" id="UP000799536"/>
    </source>
</evidence>
<dbReference type="InterPro" id="IPR023214">
    <property type="entry name" value="HAD_sf"/>
</dbReference>
<organism evidence="1 2">
    <name type="scientific">Delitschia confertaspora ATCC 74209</name>
    <dbReference type="NCBI Taxonomy" id="1513339"/>
    <lineage>
        <taxon>Eukaryota</taxon>
        <taxon>Fungi</taxon>
        <taxon>Dikarya</taxon>
        <taxon>Ascomycota</taxon>
        <taxon>Pezizomycotina</taxon>
        <taxon>Dothideomycetes</taxon>
        <taxon>Pleosporomycetidae</taxon>
        <taxon>Pleosporales</taxon>
        <taxon>Delitschiaceae</taxon>
        <taxon>Delitschia</taxon>
    </lineage>
</organism>
<dbReference type="PANTHER" id="PTHR28181">
    <property type="entry name" value="UPF0655 PROTEIN YCR015C"/>
    <property type="match status" value="1"/>
</dbReference>
<sequence length="340" mass="38619">MASPISQFFSGKAIHVILDWDGTLTRKDTIETLVKIAISSKEAKDPTEAVQLRSDWEEIKRLYSVEYVKSLEEAQCQAYGEKGSILRERLLLSHMKGAEERSVKRVSDSGIFEGLTMQDMAQGAAQAVQNGDVKMREGWVEFFELLKARFKGQYDEVDQVDLISVNWSREFICKCFEALRSPMLGISLHTDAMDLIWDQPYGTTRRVILSNSVSKRDYRLHTSSDKLHYFQQLRRTSPLTMKPMPLIYIGDSSTDFECLLAADLGICIRDHLMNSTQQGLAETLDRVGIPCPHIFELEQLTEWNVAWARDFTEITEFFGAVIGLPATTTAGKKRGRMAEE</sequence>
<dbReference type="SUPFAM" id="SSF56784">
    <property type="entry name" value="HAD-like"/>
    <property type="match status" value="1"/>
</dbReference>
<dbReference type="Gene3D" id="3.40.50.1000">
    <property type="entry name" value="HAD superfamily/HAD-like"/>
    <property type="match status" value="1"/>
</dbReference>
<comment type="caution">
    <text evidence="1">The sequence shown here is derived from an EMBL/GenBank/DDBJ whole genome shotgun (WGS) entry which is preliminary data.</text>
</comment>
<dbReference type="InterPro" id="IPR050849">
    <property type="entry name" value="HAD-like_hydrolase_phosphatase"/>
</dbReference>
<evidence type="ECO:0000313" key="1">
    <source>
        <dbReference type="EMBL" id="KAF2199810.1"/>
    </source>
</evidence>
<dbReference type="PANTHER" id="PTHR28181:SF1">
    <property type="entry name" value="COLD TOLERANCE PROTEIN 1"/>
    <property type="match status" value="1"/>
</dbReference>
<accession>A0A9P4JIH8</accession>
<dbReference type="AlphaFoldDB" id="A0A9P4JIH8"/>
<dbReference type="OrthoDB" id="10255128at2759"/>
<proteinExistence type="predicted"/>
<keyword evidence="2" id="KW-1185">Reference proteome</keyword>
<dbReference type="EMBL" id="ML994054">
    <property type="protein sequence ID" value="KAF2199810.1"/>
    <property type="molecule type" value="Genomic_DNA"/>
</dbReference>
<dbReference type="Proteomes" id="UP000799536">
    <property type="component" value="Unassembled WGS sequence"/>
</dbReference>
<dbReference type="InterPro" id="IPR036412">
    <property type="entry name" value="HAD-like_sf"/>
</dbReference>
<gene>
    <name evidence="1" type="ORF">GQ43DRAFT_375364</name>
</gene>
<reference evidence="1" key="1">
    <citation type="journal article" date="2020" name="Stud. Mycol.">
        <title>101 Dothideomycetes genomes: a test case for predicting lifestyles and emergence of pathogens.</title>
        <authorList>
            <person name="Haridas S."/>
            <person name="Albert R."/>
            <person name="Binder M."/>
            <person name="Bloem J."/>
            <person name="Labutti K."/>
            <person name="Salamov A."/>
            <person name="Andreopoulos B."/>
            <person name="Baker S."/>
            <person name="Barry K."/>
            <person name="Bills G."/>
            <person name="Bluhm B."/>
            <person name="Cannon C."/>
            <person name="Castanera R."/>
            <person name="Culley D."/>
            <person name="Daum C."/>
            <person name="Ezra D."/>
            <person name="Gonzalez J."/>
            <person name="Henrissat B."/>
            <person name="Kuo A."/>
            <person name="Liang C."/>
            <person name="Lipzen A."/>
            <person name="Lutzoni F."/>
            <person name="Magnuson J."/>
            <person name="Mondo S."/>
            <person name="Nolan M."/>
            <person name="Ohm R."/>
            <person name="Pangilinan J."/>
            <person name="Park H.-J."/>
            <person name="Ramirez L."/>
            <person name="Alfaro M."/>
            <person name="Sun H."/>
            <person name="Tritt A."/>
            <person name="Yoshinaga Y."/>
            <person name="Zwiers L.-H."/>
            <person name="Turgeon B."/>
            <person name="Goodwin S."/>
            <person name="Spatafora J."/>
            <person name="Crous P."/>
            <person name="Grigoriev I."/>
        </authorList>
    </citation>
    <scope>NUCLEOTIDE SEQUENCE</scope>
    <source>
        <strain evidence="1">ATCC 74209</strain>
    </source>
</reference>